<dbReference type="Gene3D" id="3.30.70.2200">
    <property type="match status" value="1"/>
</dbReference>
<dbReference type="eggNOG" id="COG1571">
    <property type="taxonomic scope" value="Bacteria"/>
</dbReference>
<evidence type="ECO:0008006" key="3">
    <source>
        <dbReference type="Google" id="ProtNLM"/>
    </source>
</evidence>
<dbReference type="PANTHER" id="PTHR40705">
    <property type="entry name" value="TRNA(ILE2) 2-AGMATINYLCYTIDINE SYNTHETASE TIAS"/>
    <property type="match status" value="1"/>
</dbReference>
<evidence type="ECO:0000313" key="1">
    <source>
        <dbReference type="EMBL" id="ETA79215.1"/>
    </source>
</evidence>
<comment type="caution">
    <text evidence="1">The sequence shown here is derived from an EMBL/GenBank/DDBJ whole genome shotgun (WGS) entry which is preliminary data.</text>
</comment>
<keyword evidence="2" id="KW-1185">Reference proteome</keyword>
<dbReference type="RefSeq" id="WP_023383451.1">
    <property type="nucleotide sequence ID" value="NZ_AXUN02000222.1"/>
</dbReference>
<evidence type="ECO:0000313" key="2">
    <source>
        <dbReference type="Proteomes" id="UP000017747"/>
    </source>
</evidence>
<dbReference type="STRING" id="994573.T472_0218205"/>
<dbReference type="AlphaFoldDB" id="V7HZ18"/>
<proteinExistence type="predicted"/>
<dbReference type="PATRIC" id="fig|994573.3.peg.3458"/>
<dbReference type="Proteomes" id="UP000017747">
    <property type="component" value="Unassembled WGS sequence"/>
</dbReference>
<sequence length="250" mass="27041">MKTIFCIDDTDNITSTRGTGELAAMLIGEIESRGWGKGGYIVRHQLFVHPDVPYTSHNSSMSFTLDVEEDALSEIIGFSGRFLEEMSEPGSDPGLCAAVTDKLNDSLSLIEFGKDAKCTVLTKYDAYSLADRLGIHLSEHGGTGMGVIGALAGVGLRLKGTDGRVRGKYFEDEKNQIKSVKDILSNSTIEVVSTKDGIALDGDEKVLLGEKVKGVYMYGRSVLLVCQNLAADKEAPWQTCPMEYIKSISG</sequence>
<dbReference type="PANTHER" id="PTHR40705:SF2">
    <property type="entry name" value="DUF1743 DOMAIN-CONTAINING PROTEIN"/>
    <property type="match status" value="1"/>
</dbReference>
<organism evidence="1 2">
    <name type="scientific">Youngiibacter fragilis 232.1</name>
    <dbReference type="NCBI Taxonomy" id="994573"/>
    <lineage>
        <taxon>Bacteria</taxon>
        <taxon>Bacillati</taxon>
        <taxon>Bacillota</taxon>
        <taxon>Clostridia</taxon>
        <taxon>Eubacteriales</taxon>
        <taxon>Clostridiaceae</taxon>
        <taxon>Youngiibacter</taxon>
    </lineage>
</organism>
<dbReference type="OrthoDB" id="270233at2"/>
<protein>
    <recommendedName>
        <fullName evidence="3">tRNA(Ile2) 2-agmatinylcytidine synthetase</fullName>
    </recommendedName>
</protein>
<dbReference type="EMBL" id="AXUN02000222">
    <property type="protein sequence ID" value="ETA79215.1"/>
    <property type="molecule type" value="Genomic_DNA"/>
</dbReference>
<gene>
    <name evidence="1" type="ORF">T472_0218205</name>
</gene>
<name>V7HZ18_9CLOT</name>
<reference evidence="1 2" key="1">
    <citation type="journal article" date="2014" name="Genome Announc.">
        <title>Genome Sequence of Youngiibacter fragilis, the Type Strain of the Genus Youngiibacter.</title>
        <authorList>
            <person name="Wawrik C.B."/>
            <person name="Callaghan A.V."/>
            <person name="Stamps B.W."/>
            <person name="Wawrik B."/>
        </authorList>
    </citation>
    <scope>NUCLEOTIDE SEQUENCE [LARGE SCALE GENOMIC DNA]</scope>
    <source>
        <strain evidence="1 2">232.1</strain>
    </source>
</reference>
<accession>V7HZ18</accession>